<dbReference type="Proteomes" id="UP000533641">
    <property type="component" value="Unassembled WGS sequence"/>
</dbReference>
<accession>A0A7W6RI40</accession>
<evidence type="ECO:0000313" key="2">
    <source>
        <dbReference type="EMBL" id="MBB4272814.1"/>
    </source>
</evidence>
<name>A0A7W6RI40_9HYPH</name>
<sequence>MENHDETNLICFGYAGPVGRRSPCPDEHNDRHDNNDDDYDDQTNHYRKGNRHYYHWQHYELELG</sequence>
<dbReference type="AlphaFoldDB" id="A0A7W6RI40"/>
<evidence type="ECO:0000313" key="3">
    <source>
        <dbReference type="Proteomes" id="UP000533641"/>
    </source>
</evidence>
<organism evidence="2 3">
    <name type="scientific">Rhizobium mongolense</name>
    <dbReference type="NCBI Taxonomy" id="57676"/>
    <lineage>
        <taxon>Bacteria</taxon>
        <taxon>Pseudomonadati</taxon>
        <taxon>Pseudomonadota</taxon>
        <taxon>Alphaproteobacteria</taxon>
        <taxon>Hyphomicrobiales</taxon>
        <taxon>Rhizobiaceae</taxon>
        <taxon>Rhizobium/Agrobacterium group</taxon>
        <taxon>Rhizobium</taxon>
    </lineage>
</organism>
<protein>
    <submittedName>
        <fullName evidence="2">Uncharacterized protein</fullName>
    </submittedName>
</protein>
<reference evidence="2 3" key="1">
    <citation type="submission" date="2020-08" db="EMBL/GenBank/DDBJ databases">
        <title>Genomic Encyclopedia of Type Strains, Phase IV (KMG-V): Genome sequencing to study the core and pangenomes of soil and plant-associated prokaryotes.</title>
        <authorList>
            <person name="Whitman W."/>
        </authorList>
    </citation>
    <scope>NUCLEOTIDE SEQUENCE [LARGE SCALE GENOMIC DNA]</scope>
    <source>
        <strain evidence="2 3">SEMIA 402</strain>
    </source>
</reference>
<feature type="region of interest" description="Disordered" evidence="1">
    <location>
        <begin position="16"/>
        <end position="45"/>
    </location>
</feature>
<gene>
    <name evidence="2" type="ORF">GGE12_000556</name>
</gene>
<proteinExistence type="predicted"/>
<evidence type="ECO:0000256" key="1">
    <source>
        <dbReference type="SAM" id="MobiDB-lite"/>
    </source>
</evidence>
<feature type="compositionally biased region" description="Basic and acidic residues" evidence="1">
    <location>
        <begin position="23"/>
        <end position="34"/>
    </location>
</feature>
<comment type="caution">
    <text evidence="2">The sequence shown here is derived from an EMBL/GenBank/DDBJ whole genome shotgun (WGS) entry which is preliminary data.</text>
</comment>
<dbReference type="EMBL" id="JACIGM010000001">
    <property type="protein sequence ID" value="MBB4272814.1"/>
    <property type="molecule type" value="Genomic_DNA"/>
</dbReference>